<organism evidence="2 3">
    <name type="scientific">Pedobacter ginsengiterrae</name>
    <dbReference type="NCBI Taxonomy" id="871696"/>
    <lineage>
        <taxon>Bacteria</taxon>
        <taxon>Pseudomonadati</taxon>
        <taxon>Bacteroidota</taxon>
        <taxon>Sphingobacteriia</taxon>
        <taxon>Sphingobacteriales</taxon>
        <taxon>Sphingobacteriaceae</taxon>
        <taxon>Pedobacter</taxon>
    </lineage>
</organism>
<evidence type="ECO:0000256" key="1">
    <source>
        <dbReference type="SAM" id="Phobius"/>
    </source>
</evidence>
<evidence type="ECO:0008006" key="4">
    <source>
        <dbReference type="Google" id="ProtNLM"/>
    </source>
</evidence>
<dbReference type="EMBL" id="BAABAK010000015">
    <property type="protein sequence ID" value="GAA3975100.1"/>
    <property type="molecule type" value="Genomic_DNA"/>
</dbReference>
<feature type="transmembrane region" description="Helical" evidence="1">
    <location>
        <begin position="133"/>
        <end position="153"/>
    </location>
</feature>
<evidence type="ECO:0000313" key="3">
    <source>
        <dbReference type="Proteomes" id="UP001501081"/>
    </source>
</evidence>
<keyword evidence="1" id="KW-1133">Transmembrane helix</keyword>
<dbReference type="RefSeq" id="WP_316754928.1">
    <property type="nucleotide sequence ID" value="NZ_BAABAK010000015.1"/>
</dbReference>
<dbReference type="Proteomes" id="UP001501081">
    <property type="component" value="Unassembled WGS sequence"/>
</dbReference>
<reference evidence="3" key="1">
    <citation type="journal article" date="2019" name="Int. J. Syst. Evol. Microbiol.">
        <title>The Global Catalogue of Microorganisms (GCM) 10K type strain sequencing project: providing services to taxonomists for standard genome sequencing and annotation.</title>
        <authorList>
            <consortium name="The Broad Institute Genomics Platform"/>
            <consortium name="The Broad Institute Genome Sequencing Center for Infectious Disease"/>
            <person name="Wu L."/>
            <person name="Ma J."/>
        </authorList>
    </citation>
    <scope>NUCLEOTIDE SEQUENCE [LARGE SCALE GENOMIC DNA]</scope>
    <source>
        <strain evidence="3">JCM 17338</strain>
    </source>
</reference>
<gene>
    <name evidence="2" type="ORF">GCM10022246_29450</name>
</gene>
<sequence length="161" mass="18647">MNTIEQQLWDYIDGNLDEIQIKNIEEKIESNAAVKLQYEELLNLNFAFSEMELDEPSMSFTRNVMENVALEPAPVSLKTRVDTRIIFSIGAFFVISILGLLGYILYNSTFTMPNFGKYFTADFNLDKYITPTAMYVFIGLDIIIGLIFMDYVLRRKLNHKD</sequence>
<accession>A0ABP7Q276</accession>
<evidence type="ECO:0000313" key="2">
    <source>
        <dbReference type="EMBL" id="GAA3975100.1"/>
    </source>
</evidence>
<keyword evidence="1" id="KW-0812">Transmembrane</keyword>
<proteinExistence type="predicted"/>
<comment type="caution">
    <text evidence="2">The sequence shown here is derived from an EMBL/GenBank/DDBJ whole genome shotgun (WGS) entry which is preliminary data.</text>
</comment>
<feature type="transmembrane region" description="Helical" evidence="1">
    <location>
        <begin position="85"/>
        <end position="106"/>
    </location>
</feature>
<keyword evidence="1" id="KW-0472">Membrane</keyword>
<name>A0ABP7Q276_9SPHI</name>
<protein>
    <recommendedName>
        <fullName evidence="4">Zinc-finger domain-containing protein</fullName>
    </recommendedName>
</protein>
<keyword evidence="3" id="KW-1185">Reference proteome</keyword>